<accession>A0A485L4A0</accession>
<gene>
    <name evidence="3" type="primary">Aste57867_15146</name>
    <name evidence="2" type="ORF">As57867_015090</name>
    <name evidence="3" type="ORF">ASTE57867_15146</name>
</gene>
<dbReference type="OrthoDB" id="71731at2759"/>
<sequence length="1165" mass="126785">MAVPDRRPSATEVRCVCGTSLTERDATFAVSNDSRVRIYSSSELFLLHEFSSIHGRILRMHHTTFCDAIVTLETKGDDNGDGDCYLCVYHDWRGASASHDAQKLVRAYTLPLAIADPDSICLSVCSFTGRVALASPDGFGVNIWQTSDGFFEHVMELKVTEPDIAFVAVHGAYVAVATATQVRVMEIKVVTESSPPPSTGAPASSMASSPKPRPKLWERKKELIYNTMEKDRIPLLRIPSLSGGSTPASPPRSPPSSVVRVMDKDDAQLEAFNLAGLVSDEDVRVNSAMEYVRCSVKVLLQRFVPPNHAITALRFLPETIDNRRAAQSRSYTRLLVGTSAEGFLYYFLADHIDSTRDLMAKKILQRDADPLRGVVEPIAITSGSERTAFTAAAAARRPTESGRVVMYYKFTAPVTAIAANSSFLFAATLAGLEVWSMWSPCHHVAAKKALDATFAPQPTQPQLLGVHPLGTNYPAQDVVALDGYVVVLTSKCNASPHALRHAGAVAVAKAHRVPFEMRPLSSSTHAHLSSSSLTADDGGSVLVFPQSPPSAIFQRAKLEASGDHVTPDQVDLLLSLFSLYRFRADVGLDLLQDDTAATRRPSLKDTLAVQLETKLYDTLARAAAAHVAHLYTTPAFRDLHRAALLYVASNVSSRDVLLRFRSLDKDDVGVRPDVIDATALYLEAFLFPKRDPSMYLGLHSSVLDDDDAADVGFTGVVLRHYGDHAPEQLSRLAIDSSLPWTLLDIDYCLAKLRFVVQKSVLIRMGVLVLLVRANGMPPADLKAFQDAKAAYMDDDGGTHDYSYDSIAARIEWLAENYPDPLIHLCVTHPELLVQKHATSSAPPAVAPSFYRSVLANGLVDKAPTKFLTALELVFHSALGHQNAVATTVGLCLGVLGDRGTDAAHRILLVDRHADAALLPFETSEVYVLCAVHFMLLHLIKHPPTDAAAIQASLAIEFVHLVIRLSLSPSPNPKAMLTHALASRSTLLPKKKGHVPSFVAPFLTATVGPAKLSHINQTLHQMYLFASQLVATVDAVAMQAVCVLYVDQGPIPTLMELLVLPRVHCFQNGLQKLHATPAYHVYLVAYAIAFSESLDDWRALLRVVLDPNTAQADLVLRDALDHLALTLSPEELLAVLPDDADAALFLDALERCVRKTDVAPPLSLDE</sequence>
<keyword evidence="4" id="KW-1185">Reference proteome</keyword>
<protein>
    <submittedName>
        <fullName evidence="3">Aste57867_15146 protein</fullName>
    </submittedName>
</protein>
<dbReference type="EMBL" id="VJMH01005629">
    <property type="protein sequence ID" value="KAF0693926.1"/>
    <property type="molecule type" value="Genomic_DNA"/>
</dbReference>
<dbReference type="PANTHER" id="PTHR28633">
    <property type="entry name" value="HERMANSKY-PUDLAK SYNDROME 3 PROTEIN"/>
    <property type="match status" value="1"/>
</dbReference>
<evidence type="ECO:0000313" key="3">
    <source>
        <dbReference type="EMBL" id="VFT91955.1"/>
    </source>
</evidence>
<dbReference type="AlphaFoldDB" id="A0A485L4A0"/>
<reference evidence="2" key="2">
    <citation type="submission" date="2019-06" db="EMBL/GenBank/DDBJ databases">
        <title>Genomics analysis of Aphanomyces spp. identifies a new class of oomycete effector associated with host adaptation.</title>
        <authorList>
            <person name="Gaulin E."/>
        </authorList>
    </citation>
    <scope>NUCLEOTIDE SEQUENCE</scope>
    <source>
        <strain evidence="2">CBS 578.67</strain>
    </source>
</reference>
<dbReference type="InterPro" id="IPR017216">
    <property type="entry name" value="HPS3"/>
</dbReference>
<feature type="region of interest" description="Disordered" evidence="1">
    <location>
        <begin position="192"/>
        <end position="213"/>
    </location>
</feature>
<name>A0A485L4A0_9STRA</name>
<feature type="region of interest" description="Disordered" evidence="1">
    <location>
        <begin position="239"/>
        <end position="258"/>
    </location>
</feature>
<evidence type="ECO:0000313" key="2">
    <source>
        <dbReference type="EMBL" id="KAF0693926.1"/>
    </source>
</evidence>
<feature type="compositionally biased region" description="Low complexity" evidence="1">
    <location>
        <begin position="200"/>
        <end position="210"/>
    </location>
</feature>
<reference evidence="3 4" key="1">
    <citation type="submission" date="2019-03" db="EMBL/GenBank/DDBJ databases">
        <authorList>
            <person name="Gaulin E."/>
            <person name="Dumas B."/>
        </authorList>
    </citation>
    <scope>NUCLEOTIDE SEQUENCE [LARGE SCALE GENOMIC DNA]</scope>
    <source>
        <strain evidence="3">CBS 568.67</strain>
    </source>
</reference>
<proteinExistence type="predicted"/>
<dbReference type="InterPro" id="IPR036322">
    <property type="entry name" value="WD40_repeat_dom_sf"/>
</dbReference>
<evidence type="ECO:0000313" key="4">
    <source>
        <dbReference type="Proteomes" id="UP000332933"/>
    </source>
</evidence>
<dbReference type="SUPFAM" id="SSF50978">
    <property type="entry name" value="WD40 repeat-like"/>
    <property type="match status" value="1"/>
</dbReference>
<dbReference type="Proteomes" id="UP000332933">
    <property type="component" value="Unassembled WGS sequence"/>
</dbReference>
<organism evidence="3 4">
    <name type="scientific">Aphanomyces stellatus</name>
    <dbReference type="NCBI Taxonomy" id="120398"/>
    <lineage>
        <taxon>Eukaryota</taxon>
        <taxon>Sar</taxon>
        <taxon>Stramenopiles</taxon>
        <taxon>Oomycota</taxon>
        <taxon>Saprolegniomycetes</taxon>
        <taxon>Saprolegniales</taxon>
        <taxon>Verrucalvaceae</taxon>
        <taxon>Aphanomyces</taxon>
    </lineage>
</organism>
<dbReference type="PANTHER" id="PTHR28633:SF1">
    <property type="entry name" value="BLOC-2 COMPLEX MEMBER HPS3"/>
    <property type="match status" value="1"/>
</dbReference>
<evidence type="ECO:0000256" key="1">
    <source>
        <dbReference type="SAM" id="MobiDB-lite"/>
    </source>
</evidence>
<dbReference type="EMBL" id="CAADRA010005650">
    <property type="protein sequence ID" value="VFT91955.1"/>
    <property type="molecule type" value="Genomic_DNA"/>
</dbReference>